<gene>
    <name evidence="1" type="ORF">LY60_02123</name>
</gene>
<reference evidence="1 2" key="1">
    <citation type="submission" date="2019-07" db="EMBL/GenBank/DDBJ databases">
        <title>Genomic Encyclopedia of Type Strains, Phase I: the one thousand microbial genomes (KMG-I) project.</title>
        <authorList>
            <person name="Kyrpides N."/>
        </authorList>
    </citation>
    <scope>NUCLEOTIDE SEQUENCE [LARGE SCALE GENOMIC DNA]</scope>
    <source>
        <strain evidence="1 2">DSM 13558</strain>
    </source>
</reference>
<dbReference type="AlphaFoldDB" id="A0A562JA93"/>
<evidence type="ECO:0000313" key="2">
    <source>
        <dbReference type="Proteomes" id="UP000315343"/>
    </source>
</evidence>
<organism evidence="1 2">
    <name type="scientific">Sedimentibacter saalensis</name>
    <dbReference type="NCBI Taxonomy" id="130788"/>
    <lineage>
        <taxon>Bacteria</taxon>
        <taxon>Bacillati</taxon>
        <taxon>Bacillota</taxon>
        <taxon>Tissierellia</taxon>
        <taxon>Sedimentibacter</taxon>
    </lineage>
</organism>
<dbReference type="RefSeq" id="WP_145083107.1">
    <property type="nucleotide sequence ID" value="NZ_JAYFNS010000022.1"/>
</dbReference>
<keyword evidence="2" id="KW-1185">Reference proteome</keyword>
<dbReference type="EMBL" id="VLKH01000005">
    <property type="protein sequence ID" value="TWH79804.1"/>
    <property type="molecule type" value="Genomic_DNA"/>
</dbReference>
<accession>A0A562JA93</accession>
<name>A0A562JA93_9FIRM</name>
<protein>
    <submittedName>
        <fullName evidence="1">Uncharacterized protein</fullName>
    </submittedName>
</protein>
<comment type="caution">
    <text evidence="1">The sequence shown here is derived from an EMBL/GenBank/DDBJ whole genome shotgun (WGS) entry which is preliminary data.</text>
</comment>
<evidence type="ECO:0000313" key="1">
    <source>
        <dbReference type="EMBL" id="TWH79804.1"/>
    </source>
</evidence>
<proteinExistence type="predicted"/>
<dbReference type="Proteomes" id="UP000315343">
    <property type="component" value="Unassembled WGS sequence"/>
</dbReference>
<sequence length="167" mass="20141">MNYKLFNSCITDTDIDEILENKIKFEEYDTNDKYDVSVDFYNQDLQDEVLNDNVSFEIKRNHYLFIKKVRDLFEQHNIKINKFFLMGTILELDKDEMVISVLKSNHENKSNTIWPCKEIFIFEDSKNKLDDLLFNNQISEEDYESNLEYLKDELSIYDNEDEHGYLN</sequence>